<dbReference type="AlphaFoldDB" id="A0A6J4T047"/>
<feature type="non-terminal residue" evidence="2">
    <location>
        <position position="41"/>
    </location>
</feature>
<organism evidence="2">
    <name type="scientific">uncultured Rubrobacteraceae bacterium</name>
    <dbReference type="NCBI Taxonomy" id="349277"/>
    <lineage>
        <taxon>Bacteria</taxon>
        <taxon>Bacillati</taxon>
        <taxon>Actinomycetota</taxon>
        <taxon>Rubrobacteria</taxon>
        <taxon>Rubrobacterales</taxon>
        <taxon>Rubrobacteraceae</taxon>
        <taxon>environmental samples</taxon>
    </lineage>
</organism>
<feature type="compositionally biased region" description="Low complexity" evidence="1">
    <location>
        <begin position="28"/>
        <end position="41"/>
    </location>
</feature>
<protein>
    <submittedName>
        <fullName evidence="2">Uncharacterized protein</fullName>
    </submittedName>
</protein>
<feature type="non-terminal residue" evidence="2">
    <location>
        <position position="1"/>
    </location>
</feature>
<gene>
    <name evidence="2" type="ORF">AVDCRST_MAG05-2980</name>
</gene>
<sequence length="41" mass="4307">WPDGEVPARTLSGGRNTRRPASRRWPLSGCSATTTCSGSSS</sequence>
<proteinExistence type="predicted"/>
<name>A0A6J4T047_9ACTN</name>
<evidence type="ECO:0000256" key="1">
    <source>
        <dbReference type="SAM" id="MobiDB-lite"/>
    </source>
</evidence>
<accession>A0A6J4T047</accession>
<feature type="region of interest" description="Disordered" evidence="1">
    <location>
        <begin position="1"/>
        <end position="41"/>
    </location>
</feature>
<reference evidence="2" key="1">
    <citation type="submission" date="2020-02" db="EMBL/GenBank/DDBJ databases">
        <authorList>
            <person name="Meier V. D."/>
        </authorList>
    </citation>
    <scope>NUCLEOTIDE SEQUENCE</scope>
    <source>
        <strain evidence="2">AVDCRST_MAG05</strain>
    </source>
</reference>
<evidence type="ECO:0000313" key="2">
    <source>
        <dbReference type="EMBL" id="CAA9510366.1"/>
    </source>
</evidence>
<dbReference type="EMBL" id="CADCVM010000330">
    <property type="protein sequence ID" value="CAA9510366.1"/>
    <property type="molecule type" value="Genomic_DNA"/>
</dbReference>